<proteinExistence type="predicted"/>
<accession>A0ABU5NAY6</accession>
<name>A0ABU5NAY6_9RICK</name>
<evidence type="ECO:0000256" key="1">
    <source>
        <dbReference type="SAM" id="Phobius"/>
    </source>
</evidence>
<evidence type="ECO:0000313" key="3">
    <source>
        <dbReference type="Proteomes" id="UP001291687"/>
    </source>
</evidence>
<keyword evidence="1" id="KW-1133">Transmembrane helix</keyword>
<protein>
    <submittedName>
        <fullName evidence="2">Uncharacterized protein</fullName>
    </submittedName>
</protein>
<reference evidence="2 3" key="1">
    <citation type="submission" date="2023-03" db="EMBL/GenBank/DDBJ databases">
        <title>Host association and intracellularity evolved multiple times independently in the Rickettsiales.</title>
        <authorList>
            <person name="Castelli M."/>
            <person name="Nardi T."/>
            <person name="Gammuto L."/>
            <person name="Bellinzona G."/>
            <person name="Sabaneyeva E."/>
            <person name="Potekhin A."/>
            <person name="Serra V."/>
            <person name="Petroni G."/>
            <person name="Sassera D."/>
        </authorList>
    </citation>
    <scope>NUCLEOTIDE SEQUENCE [LARGE SCALE GENOMIC DNA]</scope>
    <source>
        <strain evidence="2 3">Sr 2-6</strain>
    </source>
</reference>
<comment type="caution">
    <text evidence="2">The sequence shown here is derived from an EMBL/GenBank/DDBJ whole genome shotgun (WGS) entry which is preliminary data.</text>
</comment>
<evidence type="ECO:0000313" key="2">
    <source>
        <dbReference type="EMBL" id="MEA0970311.1"/>
    </source>
</evidence>
<dbReference type="EMBL" id="JARJFB010000011">
    <property type="protein sequence ID" value="MEA0970311.1"/>
    <property type="molecule type" value="Genomic_DNA"/>
</dbReference>
<gene>
    <name evidence="2" type="ORF">Megvenef_00270</name>
</gene>
<sequence length="176" mass="19442">MYMYNGTNTTNPTEPPVGGGLTAYDIILIVGAVFSGLATLLGAINCYRQQAKSKETHYSDARIEVKRIGPNGQVQEAICSIHINDDEGYDVTKTEAKSKKKSQTIDSKKQSNLIIEETRSDEDPIIILATNDTKSDIQRNDTNRKLIDNTLKEFHHTVESVFGHVDKGEITVTGDL</sequence>
<dbReference type="RefSeq" id="WP_322776215.1">
    <property type="nucleotide sequence ID" value="NZ_JARJFB010000011.1"/>
</dbReference>
<keyword evidence="3" id="KW-1185">Reference proteome</keyword>
<feature type="transmembrane region" description="Helical" evidence="1">
    <location>
        <begin position="26"/>
        <end position="47"/>
    </location>
</feature>
<organism evidence="2 3">
    <name type="scientific">Candidatus Megaera venefica</name>
    <dbReference type="NCBI Taxonomy" id="2055910"/>
    <lineage>
        <taxon>Bacteria</taxon>
        <taxon>Pseudomonadati</taxon>
        <taxon>Pseudomonadota</taxon>
        <taxon>Alphaproteobacteria</taxon>
        <taxon>Rickettsiales</taxon>
        <taxon>Rickettsiaceae</taxon>
        <taxon>Candidatus Megaera</taxon>
    </lineage>
</organism>
<keyword evidence="1" id="KW-0812">Transmembrane</keyword>
<keyword evidence="1" id="KW-0472">Membrane</keyword>
<dbReference type="Proteomes" id="UP001291687">
    <property type="component" value="Unassembled WGS sequence"/>
</dbReference>